<dbReference type="EMBL" id="SNRW01003283">
    <property type="protein sequence ID" value="KAA6390259.1"/>
    <property type="molecule type" value="Genomic_DNA"/>
</dbReference>
<sequence>MLRCLQTRFEAGNGQETVKQGVIRHRRRHSSAEEFALKEMASVSIFVAYYNAFERHYVTETLHANSSDLISISKLSLIPFLKAQKTLQSQAQHISVGQVQRSVNPELEEFAAFLFNLISIRRFSKATMTFSCIMTVKSTHTIHPDGQACKNLLFDVNNSKSL</sequence>
<dbReference type="Proteomes" id="UP000324800">
    <property type="component" value="Unassembled WGS sequence"/>
</dbReference>
<gene>
    <name evidence="1" type="ORF">EZS28_014215</name>
</gene>
<organism evidence="1 2">
    <name type="scientific">Streblomastix strix</name>
    <dbReference type="NCBI Taxonomy" id="222440"/>
    <lineage>
        <taxon>Eukaryota</taxon>
        <taxon>Metamonada</taxon>
        <taxon>Preaxostyla</taxon>
        <taxon>Oxymonadida</taxon>
        <taxon>Streblomastigidae</taxon>
        <taxon>Streblomastix</taxon>
    </lineage>
</organism>
<dbReference type="AlphaFoldDB" id="A0A5J4W714"/>
<reference evidence="1 2" key="1">
    <citation type="submission" date="2019-03" db="EMBL/GenBank/DDBJ databases">
        <title>Single cell metagenomics reveals metabolic interactions within the superorganism composed of flagellate Streblomastix strix and complex community of Bacteroidetes bacteria on its surface.</title>
        <authorList>
            <person name="Treitli S.C."/>
            <person name="Kolisko M."/>
            <person name="Husnik F."/>
            <person name="Keeling P."/>
            <person name="Hampl V."/>
        </authorList>
    </citation>
    <scope>NUCLEOTIDE SEQUENCE [LARGE SCALE GENOMIC DNA]</scope>
    <source>
        <strain evidence="1">ST1C</strain>
    </source>
</reference>
<proteinExistence type="predicted"/>
<evidence type="ECO:0000313" key="2">
    <source>
        <dbReference type="Proteomes" id="UP000324800"/>
    </source>
</evidence>
<protein>
    <submittedName>
        <fullName evidence="1">Uncharacterized protein</fullName>
    </submittedName>
</protein>
<accession>A0A5J4W714</accession>
<comment type="caution">
    <text evidence="1">The sequence shown here is derived from an EMBL/GenBank/DDBJ whole genome shotgun (WGS) entry which is preliminary data.</text>
</comment>
<name>A0A5J4W714_9EUKA</name>
<evidence type="ECO:0000313" key="1">
    <source>
        <dbReference type="EMBL" id="KAA6390259.1"/>
    </source>
</evidence>